<reference evidence="6 7" key="1">
    <citation type="submission" date="2018-10" db="EMBL/GenBank/DDBJ databases">
        <title>Bradyrhizobium sp. nov., isolated from effective nodules of peanut in China.</title>
        <authorList>
            <person name="Li Y."/>
        </authorList>
    </citation>
    <scope>NUCLEOTIDE SEQUENCE [LARGE SCALE GENOMIC DNA]</scope>
    <source>
        <strain evidence="6 7">CCBAU 51781</strain>
    </source>
</reference>
<dbReference type="PROSITE" id="PS51318">
    <property type="entry name" value="TAT"/>
    <property type="match status" value="1"/>
</dbReference>
<evidence type="ECO:0000313" key="7">
    <source>
        <dbReference type="Proteomes" id="UP000289946"/>
    </source>
</evidence>
<protein>
    <submittedName>
        <fullName evidence="6">ABC transporter substrate-binding protein</fullName>
    </submittedName>
</protein>
<comment type="subcellular location">
    <subcellularLocation>
        <location evidence="1">Periplasm</location>
    </subcellularLocation>
</comment>
<dbReference type="EMBL" id="RDRA01000064">
    <property type="protein sequence ID" value="RXG84383.1"/>
    <property type="molecule type" value="Genomic_DNA"/>
</dbReference>
<name>A0ABY0D886_9BRAD</name>
<dbReference type="PANTHER" id="PTHR30006:SF3">
    <property type="entry name" value="THIAMINE-BINDING PERIPLASMIC PROTEIN"/>
    <property type="match status" value="1"/>
</dbReference>
<keyword evidence="5" id="KW-0574">Periplasm</keyword>
<evidence type="ECO:0000256" key="3">
    <source>
        <dbReference type="ARBA" id="ARBA00022448"/>
    </source>
</evidence>
<evidence type="ECO:0000256" key="4">
    <source>
        <dbReference type="ARBA" id="ARBA00022729"/>
    </source>
</evidence>
<organism evidence="6 7">
    <name type="scientific">Bradyrhizobium zhanjiangense</name>
    <dbReference type="NCBI Taxonomy" id="1325107"/>
    <lineage>
        <taxon>Bacteria</taxon>
        <taxon>Pseudomonadati</taxon>
        <taxon>Pseudomonadota</taxon>
        <taxon>Alphaproteobacteria</taxon>
        <taxon>Hyphomicrobiales</taxon>
        <taxon>Nitrobacteraceae</taxon>
        <taxon>Bradyrhizobium</taxon>
    </lineage>
</organism>
<gene>
    <name evidence="6" type="ORF">EAS62_39820</name>
</gene>
<dbReference type="SUPFAM" id="SSF53850">
    <property type="entry name" value="Periplasmic binding protein-like II"/>
    <property type="match status" value="1"/>
</dbReference>
<comment type="caution">
    <text evidence="6">The sequence shown here is derived from an EMBL/GenBank/DDBJ whole genome shotgun (WGS) entry which is preliminary data.</text>
</comment>
<evidence type="ECO:0000256" key="1">
    <source>
        <dbReference type="ARBA" id="ARBA00004418"/>
    </source>
</evidence>
<dbReference type="InterPro" id="IPR006311">
    <property type="entry name" value="TAT_signal"/>
</dbReference>
<keyword evidence="4" id="KW-0732">Signal</keyword>
<accession>A0ABY0D886</accession>
<dbReference type="Proteomes" id="UP000289946">
    <property type="component" value="Unassembled WGS sequence"/>
</dbReference>
<keyword evidence="7" id="KW-1185">Reference proteome</keyword>
<keyword evidence="3" id="KW-0813">Transport</keyword>
<dbReference type="PANTHER" id="PTHR30006">
    <property type="entry name" value="THIAMINE-BINDING PERIPLASMIC PROTEIN-RELATED"/>
    <property type="match status" value="1"/>
</dbReference>
<evidence type="ECO:0000313" key="6">
    <source>
        <dbReference type="EMBL" id="RXG84383.1"/>
    </source>
</evidence>
<evidence type="ECO:0000256" key="5">
    <source>
        <dbReference type="ARBA" id="ARBA00022764"/>
    </source>
</evidence>
<evidence type="ECO:0000256" key="2">
    <source>
        <dbReference type="ARBA" id="ARBA00008520"/>
    </source>
</evidence>
<dbReference type="InterPro" id="IPR006059">
    <property type="entry name" value="SBP"/>
</dbReference>
<dbReference type="Gene3D" id="3.40.190.10">
    <property type="entry name" value="Periplasmic binding protein-like II"/>
    <property type="match status" value="2"/>
</dbReference>
<sequence>MQLKIALSRSWYCRSRVRRAHRPRIKLRNLRDEVVMQKSIPTLSRRSFLSGTAGALAAPIVLRASCAAADSGSLTFTSWGGTYEEALIKTVTNPFTQETGIKVNLIPTPDLAKLKAQQLTNTVDVDALLVTAEVAATASKQGAWEKLDMSKFDVEDMTVPPTSEYVTWDMYVGGIAWDANKYGQGKHPTNFAEYFDLKKFPGRRTFRNRPNEALEAALLADGTAPNKIYPLDVDRAFKVLDRIKSSVAAWITATPQTVSLLQTGEVDFSYTYANRIKETAQPGSGSSLGFSFEQNLLSTEKLVIPKGAPNKENAMKFVAYASRADVQARLFNVSPVVPNSKKAISMLSAEARKWMPDMNNPNNLVLDGAYWADNLEPVTRRFKEWVLT</sequence>
<dbReference type="CDD" id="cd13589">
    <property type="entry name" value="PBP2_polyamine_RpCGA009"/>
    <property type="match status" value="1"/>
</dbReference>
<comment type="similarity">
    <text evidence="2">Belongs to the bacterial solute-binding protein 1 family.</text>
</comment>
<dbReference type="Pfam" id="PF13416">
    <property type="entry name" value="SBP_bac_8"/>
    <property type="match status" value="1"/>
</dbReference>
<proteinExistence type="inferred from homology"/>